<dbReference type="AlphaFoldDB" id="A0A7X5XA45"/>
<name>A0A7X5XA45_STRMQ</name>
<feature type="compositionally biased region" description="Gly residues" evidence="1">
    <location>
        <begin position="68"/>
        <end position="85"/>
    </location>
</feature>
<dbReference type="Proteomes" id="UP000536624">
    <property type="component" value="Unassembled WGS sequence"/>
</dbReference>
<protein>
    <submittedName>
        <fullName evidence="2">Uncharacterized protein</fullName>
    </submittedName>
</protein>
<reference evidence="2 3" key="1">
    <citation type="submission" date="2020-02" db="EMBL/GenBank/DDBJ databases">
        <title>Streptomyces malaysiensis DSM14702 (JHCC583434, PFL_A843) Genome sequencing and assembly.</title>
        <authorList>
            <person name="Samborskyy M."/>
        </authorList>
    </citation>
    <scope>NUCLEOTIDE SEQUENCE [LARGE SCALE GENOMIC DNA]</scope>
    <source>
        <strain evidence="2 3">DSM 14702</strain>
    </source>
</reference>
<feature type="region of interest" description="Disordered" evidence="1">
    <location>
        <begin position="48"/>
        <end position="130"/>
    </location>
</feature>
<evidence type="ECO:0000256" key="1">
    <source>
        <dbReference type="SAM" id="MobiDB-lite"/>
    </source>
</evidence>
<evidence type="ECO:0000313" key="3">
    <source>
        <dbReference type="Proteomes" id="UP000536624"/>
    </source>
</evidence>
<dbReference type="EMBL" id="JAALLH010000002">
    <property type="protein sequence ID" value="NIY69417.1"/>
    <property type="molecule type" value="Genomic_DNA"/>
</dbReference>
<accession>A0A7X5XA45</accession>
<evidence type="ECO:0000313" key="2">
    <source>
        <dbReference type="EMBL" id="NIY69417.1"/>
    </source>
</evidence>
<comment type="caution">
    <text evidence="2">The sequence shown here is derived from an EMBL/GenBank/DDBJ whole genome shotgun (WGS) entry which is preliminary data.</text>
</comment>
<organism evidence="2 3">
    <name type="scientific">Streptomyces malaysiensis</name>
    <dbReference type="NCBI Taxonomy" id="92644"/>
    <lineage>
        <taxon>Bacteria</taxon>
        <taxon>Bacillati</taxon>
        <taxon>Actinomycetota</taxon>
        <taxon>Actinomycetes</taxon>
        <taxon>Kitasatosporales</taxon>
        <taxon>Streptomycetaceae</taxon>
        <taxon>Streptomyces</taxon>
        <taxon>Streptomyces violaceusniger group</taxon>
    </lineage>
</organism>
<gene>
    <name evidence="2" type="ORF">SMALB_7541</name>
</gene>
<proteinExistence type="predicted"/>
<sequence length="130" mass="13771">MVGQVWIIGLQDGVIAEQAHSNGFGGIHRVADELLLRRVEGRRYDVDRAGVGEGGHQGRRVCEIAEYGRGGTGADGSLRRGGGPDDGPDRNTPSGEGRSHGPSRLPGSADDSNRFRATGSMTAHKDHSDR</sequence>